<name>A0AAW2DRD7_9ROSI</name>
<dbReference type="InterPro" id="IPR038765">
    <property type="entry name" value="Papain-like_cys_pep_sf"/>
</dbReference>
<keyword evidence="3" id="KW-1185">Reference proteome</keyword>
<dbReference type="InterPro" id="IPR000668">
    <property type="entry name" value="Peptidase_C1A_C"/>
</dbReference>
<dbReference type="Pfam" id="PF00112">
    <property type="entry name" value="Peptidase_C1"/>
    <property type="match status" value="1"/>
</dbReference>
<sequence length="83" mass="9068">MASTCPTPTLLKLPYEAINKTCDQEKKSIYAAYISAFEDVPSNNEKALLQAVATQPVSIAIKAYSHDFKFYTSSVFTGECGPI</sequence>
<gene>
    <name evidence="2" type="ORF">SO802_006394</name>
</gene>
<dbReference type="EMBL" id="JAZDWU010000002">
    <property type="protein sequence ID" value="KAL0011286.1"/>
    <property type="molecule type" value="Genomic_DNA"/>
</dbReference>
<proteinExistence type="predicted"/>
<organism evidence="2 3">
    <name type="scientific">Lithocarpus litseifolius</name>
    <dbReference type="NCBI Taxonomy" id="425828"/>
    <lineage>
        <taxon>Eukaryota</taxon>
        <taxon>Viridiplantae</taxon>
        <taxon>Streptophyta</taxon>
        <taxon>Embryophyta</taxon>
        <taxon>Tracheophyta</taxon>
        <taxon>Spermatophyta</taxon>
        <taxon>Magnoliopsida</taxon>
        <taxon>eudicotyledons</taxon>
        <taxon>Gunneridae</taxon>
        <taxon>Pentapetalae</taxon>
        <taxon>rosids</taxon>
        <taxon>fabids</taxon>
        <taxon>Fagales</taxon>
        <taxon>Fagaceae</taxon>
        <taxon>Lithocarpus</taxon>
    </lineage>
</organism>
<comment type="caution">
    <text evidence="2">The sequence shown here is derived from an EMBL/GenBank/DDBJ whole genome shotgun (WGS) entry which is preliminary data.</text>
</comment>
<dbReference type="Gene3D" id="3.90.70.10">
    <property type="entry name" value="Cysteine proteinases"/>
    <property type="match status" value="1"/>
</dbReference>
<dbReference type="SUPFAM" id="SSF54001">
    <property type="entry name" value="Cysteine proteinases"/>
    <property type="match status" value="1"/>
</dbReference>
<dbReference type="GO" id="GO:0006508">
    <property type="term" value="P:proteolysis"/>
    <property type="evidence" value="ECO:0007669"/>
    <property type="project" value="InterPro"/>
</dbReference>
<dbReference type="GO" id="GO:0008234">
    <property type="term" value="F:cysteine-type peptidase activity"/>
    <property type="evidence" value="ECO:0007669"/>
    <property type="project" value="InterPro"/>
</dbReference>
<accession>A0AAW2DRD7</accession>
<reference evidence="2 3" key="1">
    <citation type="submission" date="2024-01" db="EMBL/GenBank/DDBJ databases">
        <title>A telomere-to-telomere, gap-free genome of sweet tea (Lithocarpus litseifolius).</title>
        <authorList>
            <person name="Zhou J."/>
        </authorList>
    </citation>
    <scope>NUCLEOTIDE SEQUENCE [LARGE SCALE GENOMIC DNA]</scope>
    <source>
        <strain evidence="2">Zhou-2022a</strain>
        <tissue evidence="2">Leaf</tissue>
    </source>
</reference>
<evidence type="ECO:0000259" key="1">
    <source>
        <dbReference type="Pfam" id="PF00112"/>
    </source>
</evidence>
<dbReference type="AlphaFoldDB" id="A0AAW2DRD7"/>
<evidence type="ECO:0000313" key="2">
    <source>
        <dbReference type="EMBL" id="KAL0011286.1"/>
    </source>
</evidence>
<evidence type="ECO:0000313" key="3">
    <source>
        <dbReference type="Proteomes" id="UP001459277"/>
    </source>
</evidence>
<protein>
    <recommendedName>
        <fullName evidence="1">Peptidase C1A papain C-terminal domain-containing protein</fullName>
    </recommendedName>
</protein>
<dbReference type="Proteomes" id="UP001459277">
    <property type="component" value="Unassembled WGS sequence"/>
</dbReference>
<feature type="domain" description="Peptidase C1A papain C-terminal" evidence="1">
    <location>
        <begin position="12"/>
        <end position="81"/>
    </location>
</feature>